<dbReference type="Pfam" id="PF03937">
    <property type="entry name" value="Sdh5"/>
    <property type="match status" value="1"/>
</dbReference>
<dbReference type="PANTHER" id="PTHR18847:SF0">
    <property type="entry name" value="NUCLEAR CAP-BINDING PROTEIN SUBUNIT 2"/>
    <property type="match status" value="1"/>
</dbReference>
<evidence type="ECO:0000256" key="7">
    <source>
        <dbReference type="ARBA" id="ARBA00023158"/>
    </source>
</evidence>
<evidence type="ECO:0000313" key="18">
    <source>
        <dbReference type="Proteomes" id="UP000835052"/>
    </source>
</evidence>
<comment type="subunit">
    <text evidence="13">Interacts with the flavoprotein subunit within the SDH catalytic dimer.</text>
</comment>
<keyword evidence="10 15" id="KW-0539">Nucleus</keyword>
<dbReference type="FunFam" id="3.30.70.330:FF:000128">
    <property type="entry name" value="Nuclear cap-binding protein subunit 2"/>
    <property type="match status" value="1"/>
</dbReference>
<dbReference type="HAMAP" id="MF_03057">
    <property type="entry name" value="SDHAF2"/>
    <property type="match status" value="1"/>
</dbReference>
<dbReference type="Pfam" id="PF00076">
    <property type="entry name" value="RRM_1"/>
    <property type="match status" value="1"/>
</dbReference>
<evidence type="ECO:0000256" key="4">
    <source>
        <dbReference type="ARBA" id="ARBA00022664"/>
    </source>
</evidence>
<evidence type="ECO:0000259" key="16">
    <source>
        <dbReference type="PROSITE" id="PS50102"/>
    </source>
</evidence>
<comment type="function">
    <text evidence="11 15">Component of the cap-binding complex (CBC), which binds co-transcriptionally to the 5' cap of pre-mRNAs and is involved in various processes such as pre-mRNA splicing and RNA-mediated gene silencing (RNAi). The CBC complex is involved in miRNA-mediated RNA interference and is required for primary microRNAs (miRNAs) processing. In the CBC complex, ncbp-2 recognizes and binds capped RNAs (m7GpppG-capped RNA) but requires ncbp-1 to stabilize the movement of its N-terminal loop and lock the CBC into a high affinity cap-binding state with the cap structure.</text>
</comment>
<evidence type="ECO:0000256" key="10">
    <source>
        <dbReference type="ARBA" id="ARBA00023242"/>
    </source>
</evidence>
<evidence type="ECO:0000256" key="12">
    <source>
        <dbReference type="ARBA" id="ARBA00063437"/>
    </source>
</evidence>
<dbReference type="GO" id="GO:0000339">
    <property type="term" value="F:RNA cap binding"/>
    <property type="evidence" value="ECO:0007669"/>
    <property type="project" value="InterPro"/>
</dbReference>
<dbReference type="FunFam" id="1.10.150.250:FF:000002">
    <property type="entry name" value="Succinate dehydrogenase assembly factor 2, mitochondrial"/>
    <property type="match status" value="1"/>
</dbReference>
<evidence type="ECO:0000256" key="9">
    <source>
        <dbReference type="ARBA" id="ARBA00023187"/>
    </source>
</evidence>
<gene>
    <name evidence="17" type="ORF">CAUJ_LOCUS11917</name>
</gene>
<evidence type="ECO:0000256" key="13">
    <source>
        <dbReference type="HAMAP-Rule" id="MF_03057"/>
    </source>
</evidence>
<dbReference type="CDD" id="cd12240">
    <property type="entry name" value="RRM_NCBP2"/>
    <property type="match status" value="1"/>
</dbReference>
<dbReference type="OrthoDB" id="201398at2759"/>
<dbReference type="SMART" id="SM00360">
    <property type="entry name" value="RRM"/>
    <property type="match status" value="1"/>
</dbReference>
<evidence type="ECO:0000256" key="8">
    <source>
        <dbReference type="ARBA" id="ARBA00023186"/>
    </source>
</evidence>
<name>A0A8S1HNN8_9PELO</name>
<dbReference type="InterPro" id="IPR028882">
    <property type="entry name" value="SDHAF2"/>
</dbReference>
<dbReference type="AlphaFoldDB" id="A0A8S1HNN8"/>
<dbReference type="PANTHER" id="PTHR18847">
    <property type="entry name" value="20 KD NUCLEAR CAP BINDING PROTEIN"/>
    <property type="match status" value="1"/>
</dbReference>
<keyword evidence="6 13" id="KW-0496">Mitochondrion</keyword>
<comment type="caution">
    <text evidence="17">The sequence shown here is derived from an EMBL/GenBank/DDBJ whole genome shotgun (WGS) entry which is preliminary data.</text>
</comment>
<dbReference type="InterPro" id="IPR027157">
    <property type="entry name" value="NCBP2"/>
</dbReference>
<sequence>MRSYRPSNLLKSLARPDDKVESIESKRSRLLYQSKKRGILENDIILGEFAEKYLKTMSPQELESYHKLINGEHMEWDLFYFLSGRKSPPEDVAKCSVYQKGRQTYSSHHSKFIYRFSGVRLGRMEKMVFDPRTLDNDKDISQYRDQRFQGSMRDQEVALRTSTTLYIGNLSYYTKEDQVYELFGRAGDVRRVIMGLDRFKKTPCGFCFVEYYTREDAEVALQCITNTRLDDRIIRCDWDAGFLEGRQYGRGKHGGQVRDEYRKDFDPERGGWNRMIAGRAEANPMGAQ</sequence>
<protein>
    <recommendedName>
        <fullName evidence="13">Succinate dehydrogenase assembly factor 2, mitochondrial</fullName>
        <shortName evidence="13">SDH assembly factor 2</shortName>
        <shortName evidence="13">SDHAF2</shortName>
    </recommendedName>
</protein>
<dbReference type="GO" id="GO:0045292">
    <property type="term" value="P:mRNA cis splicing, via spliceosome"/>
    <property type="evidence" value="ECO:0007669"/>
    <property type="project" value="InterPro"/>
</dbReference>
<dbReference type="Gene3D" id="1.10.150.250">
    <property type="entry name" value="Flavinator of succinate dehydrogenase"/>
    <property type="match status" value="1"/>
</dbReference>
<feature type="domain" description="RRM" evidence="16">
    <location>
        <begin position="163"/>
        <end position="241"/>
    </location>
</feature>
<dbReference type="InterPro" id="IPR036714">
    <property type="entry name" value="SDH_sf"/>
</dbReference>
<comment type="function">
    <text evidence="13">Plays an essential role in the assembly of succinate dehydrogenase (SDH), an enzyme complex (also referred to as respiratory complex II) that is a component of both the tricarboxylic acid (TCA) cycle and the mitochondrial electron transport chain, and which couples the oxidation of succinate to fumarate with the reduction of ubiquinone (coenzyme Q) to ubiquinol. Required for flavinylation (covalent attachment of FAD) of the flavoprotein subunit of the SDH catalytic dimer.</text>
</comment>
<evidence type="ECO:0000256" key="1">
    <source>
        <dbReference type="ARBA" id="ARBA00004123"/>
    </source>
</evidence>
<accession>A0A8S1HNN8</accession>
<dbReference type="InterPro" id="IPR012677">
    <property type="entry name" value="Nucleotide-bd_a/b_plait_sf"/>
</dbReference>
<dbReference type="SUPFAM" id="SSF109910">
    <property type="entry name" value="YgfY-like"/>
    <property type="match status" value="1"/>
</dbReference>
<dbReference type="InterPro" id="IPR005631">
    <property type="entry name" value="SDH"/>
</dbReference>
<comment type="subcellular location">
    <subcellularLocation>
        <location evidence="2 13">Mitochondrion matrix</location>
    </subcellularLocation>
    <subcellularLocation>
        <location evidence="1 15">Nucleus</location>
    </subcellularLocation>
</comment>
<keyword evidence="9 15" id="KW-0508">mRNA splicing</keyword>
<dbReference type="GO" id="GO:0005634">
    <property type="term" value="C:nucleus"/>
    <property type="evidence" value="ECO:0007669"/>
    <property type="project" value="UniProtKB-SubCell"/>
</dbReference>
<evidence type="ECO:0000256" key="15">
    <source>
        <dbReference type="RuleBase" id="RU364036"/>
    </source>
</evidence>
<comment type="subunit">
    <text evidence="12 15">Component of the nuclear cap-binding complex (CBC), a heterodimer composed of ncbp-1 and ncbp-2 that interacts with m7GpppG-capped RNA.</text>
</comment>
<dbReference type="GO" id="GO:0005846">
    <property type="term" value="C:nuclear cap binding complex"/>
    <property type="evidence" value="ECO:0007669"/>
    <property type="project" value="InterPro"/>
</dbReference>
<evidence type="ECO:0000256" key="6">
    <source>
        <dbReference type="ARBA" id="ARBA00023128"/>
    </source>
</evidence>
<evidence type="ECO:0000256" key="11">
    <source>
        <dbReference type="ARBA" id="ARBA00055349"/>
    </source>
</evidence>
<dbReference type="Gene3D" id="3.30.70.330">
    <property type="match status" value="1"/>
</dbReference>
<keyword evidence="4 15" id="KW-0507">mRNA processing</keyword>
<proteinExistence type="inferred from homology"/>
<evidence type="ECO:0000256" key="3">
    <source>
        <dbReference type="ARBA" id="ARBA00010725"/>
    </source>
</evidence>
<dbReference type="InterPro" id="IPR034148">
    <property type="entry name" value="NCBP2_RRM"/>
</dbReference>
<dbReference type="InterPro" id="IPR035979">
    <property type="entry name" value="RBD_domain_sf"/>
</dbReference>
<evidence type="ECO:0000256" key="5">
    <source>
        <dbReference type="ARBA" id="ARBA00022884"/>
    </source>
</evidence>
<dbReference type="InterPro" id="IPR000504">
    <property type="entry name" value="RRM_dom"/>
</dbReference>
<dbReference type="PROSITE" id="PS50102">
    <property type="entry name" value="RRM"/>
    <property type="match status" value="1"/>
</dbReference>
<evidence type="ECO:0000313" key="17">
    <source>
        <dbReference type="EMBL" id="CAD6196000.1"/>
    </source>
</evidence>
<comment type="similarity">
    <text evidence="3 15">Belongs to the RRM NCBP2 family.</text>
</comment>
<organism evidence="17 18">
    <name type="scientific">Caenorhabditis auriculariae</name>
    <dbReference type="NCBI Taxonomy" id="2777116"/>
    <lineage>
        <taxon>Eukaryota</taxon>
        <taxon>Metazoa</taxon>
        <taxon>Ecdysozoa</taxon>
        <taxon>Nematoda</taxon>
        <taxon>Chromadorea</taxon>
        <taxon>Rhabditida</taxon>
        <taxon>Rhabditina</taxon>
        <taxon>Rhabditomorpha</taxon>
        <taxon>Rhabditoidea</taxon>
        <taxon>Rhabditidae</taxon>
        <taxon>Peloderinae</taxon>
        <taxon>Caenorhabditis</taxon>
    </lineage>
</organism>
<keyword evidence="18" id="KW-1185">Reference proteome</keyword>
<reference evidence="17" key="1">
    <citation type="submission" date="2020-10" db="EMBL/GenBank/DDBJ databases">
        <authorList>
            <person name="Kikuchi T."/>
        </authorList>
    </citation>
    <scope>NUCLEOTIDE SEQUENCE</scope>
    <source>
        <strain evidence="17">NKZ352</strain>
    </source>
</reference>
<dbReference type="GO" id="GO:0005759">
    <property type="term" value="C:mitochondrial matrix"/>
    <property type="evidence" value="ECO:0007669"/>
    <property type="project" value="UniProtKB-SubCell"/>
</dbReference>
<evidence type="ECO:0000256" key="14">
    <source>
        <dbReference type="PROSITE-ProRule" id="PRU00176"/>
    </source>
</evidence>
<dbReference type="GO" id="GO:0006121">
    <property type="term" value="P:mitochondrial electron transport, succinate to ubiquinone"/>
    <property type="evidence" value="ECO:0007669"/>
    <property type="project" value="UniProtKB-UniRule"/>
</dbReference>
<evidence type="ECO:0000256" key="2">
    <source>
        <dbReference type="ARBA" id="ARBA00004305"/>
    </source>
</evidence>
<keyword evidence="5 14" id="KW-0694">RNA-binding</keyword>
<dbReference type="GO" id="GO:0031053">
    <property type="term" value="P:primary miRNA processing"/>
    <property type="evidence" value="ECO:0007669"/>
    <property type="project" value="UniProtKB-ARBA"/>
</dbReference>
<dbReference type="SUPFAM" id="SSF54928">
    <property type="entry name" value="RNA-binding domain, RBD"/>
    <property type="match status" value="1"/>
</dbReference>
<dbReference type="Proteomes" id="UP000835052">
    <property type="component" value="Unassembled WGS sequence"/>
</dbReference>
<comment type="similarity">
    <text evidence="13">Belongs to the SDHAF2 family.</text>
</comment>
<keyword evidence="8 13" id="KW-0143">Chaperone</keyword>
<dbReference type="EMBL" id="CAJGYM010000064">
    <property type="protein sequence ID" value="CAD6196000.1"/>
    <property type="molecule type" value="Genomic_DNA"/>
</dbReference>
<keyword evidence="7" id="KW-0943">RNA-mediated gene silencing</keyword>